<dbReference type="Pfam" id="PF13274">
    <property type="entry name" value="SocA_Panacea"/>
    <property type="match status" value="1"/>
</dbReference>
<dbReference type="KEGG" id="auh:AWM75_07940"/>
<organism evidence="1 2">
    <name type="scientific">Aerococcus urinaehominis</name>
    <dbReference type="NCBI Taxonomy" id="128944"/>
    <lineage>
        <taxon>Bacteria</taxon>
        <taxon>Bacillati</taxon>
        <taxon>Bacillota</taxon>
        <taxon>Bacilli</taxon>
        <taxon>Lactobacillales</taxon>
        <taxon>Aerococcaceae</taxon>
        <taxon>Aerococcus</taxon>
    </lineage>
</organism>
<dbReference type="AlphaFoldDB" id="A0A0X8FM83"/>
<sequence length="242" mass="27588">MARHMIFIYKVPTSSQRLVFVYSSNQLIYPDDLPEKLDDIIEKYELAIHYLTTDDLTIASIKDKDPFFEGIEFYTDLGLFIDKLDGLISQATISPLAFSKLLLSKFKLDKLEIQKVLYLIYAECLQNGVKLFNESPVAYLYGPVFEDVYQEYKSQARGAKIEVDLSYEDLILLPKTVYTPEVRKTTERIIDAIATKTGGALIDITHAPDGPWDMVYEEGCNREIPDSLILACNDKVTALLYN</sequence>
<accession>A0A0X8FM83</accession>
<dbReference type="STRING" id="128944.AWM75_07940"/>
<proteinExistence type="predicted"/>
<dbReference type="OrthoDB" id="9799173at2"/>
<reference evidence="2" key="2">
    <citation type="submission" date="2016-01" db="EMBL/GenBank/DDBJ databases">
        <title>Six Aerococcus type strain genome sequencing and assembly using PacBio and Illumina Hiseq.</title>
        <authorList>
            <person name="Carkaci D."/>
            <person name="Dargis R."/>
            <person name="Nielsen X.C."/>
            <person name="Skovgaard O."/>
            <person name="Fuursted K."/>
            <person name="Christensen J.J."/>
        </authorList>
    </citation>
    <scope>NUCLEOTIDE SEQUENCE [LARGE SCALE GENOMIC DNA]</scope>
    <source>
        <strain evidence="2">CCUG42038B</strain>
    </source>
</reference>
<gene>
    <name evidence="1" type="ORF">AWM75_07940</name>
</gene>
<evidence type="ECO:0000313" key="2">
    <source>
        <dbReference type="Proteomes" id="UP000062260"/>
    </source>
</evidence>
<dbReference type="EMBL" id="CP014163">
    <property type="protein sequence ID" value="AMB99903.1"/>
    <property type="molecule type" value="Genomic_DNA"/>
</dbReference>
<dbReference type="InterPro" id="IPR025272">
    <property type="entry name" value="SocA_Panacea"/>
</dbReference>
<evidence type="ECO:0000313" key="1">
    <source>
        <dbReference type="EMBL" id="AMB99903.1"/>
    </source>
</evidence>
<keyword evidence="2" id="KW-1185">Reference proteome</keyword>
<dbReference type="Proteomes" id="UP000062260">
    <property type="component" value="Chromosome"/>
</dbReference>
<dbReference type="RefSeq" id="WP_067980582.1">
    <property type="nucleotide sequence ID" value="NZ_CP014163.1"/>
</dbReference>
<protein>
    <submittedName>
        <fullName evidence="1">Uncharacterized protein</fullName>
    </submittedName>
</protein>
<reference evidence="1 2" key="1">
    <citation type="journal article" date="2016" name="Genome Announc.">
        <title>Complete Genome Sequences of Aerococcus christensenii CCUG 28831T, Aerococcus sanguinicola CCUG 43001T, Aerococcus urinae CCUG 36881T, Aerococcus urinaeequi CCUG 28094T, Aerococcus urinaehominis CCUG 42038 BT, and Aerococcus viridans CCUG 4311T.</title>
        <authorList>
            <person name="Carkaci D."/>
            <person name="Dargis R."/>
            <person name="Nielsen X.C."/>
            <person name="Skovgaard O."/>
            <person name="Fuursted K."/>
            <person name="Christensen J.J."/>
        </authorList>
    </citation>
    <scope>NUCLEOTIDE SEQUENCE [LARGE SCALE GENOMIC DNA]</scope>
    <source>
        <strain evidence="1 2">CCUG42038B</strain>
    </source>
</reference>
<name>A0A0X8FM83_9LACT</name>